<evidence type="ECO:0000313" key="7">
    <source>
        <dbReference type="Proteomes" id="UP000618445"/>
    </source>
</evidence>
<comment type="similarity">
    <text evidence="1 4">Belongs to the PstS family.</text>
</comment>
<keyword evidence="7" id="KW-1185">Reference proteome</keyword>
<gene>
    <name evidence="6" type="ORF">H6G05_18540</name>
</gene>
<evidence type="ECO:0000259" key="5">
    <source>
        <dbReference type="Pfam" id="PF12849"/>
    </source>
</evidence>
<dbReference type="NCBIfam" id="TIGR02136">
    <property type="entry name" value="ptsS_2"/>
    <property type="match status" value="1"/>
</dbReference>
<evidence type="ECO:0000256" key="3">
    <source>
        <dbReference type="ARBA" id="ARBA00022729"/>
    </source>
</evidence>
<evidence type="ECO:0000313" key="6">
    <source>
        <dbReference type="EMBL" id="MBD2318839.1"/>
    </source>
</evidence>
<reference evidence="6 7" key="1">
    <citation type="journal article" date="2020" name="ISME J.">
        <title>Comparative genomics reveals insights into cyanobacterial evolution and habitat adaptation.</title>
        <authorList>
            <person name="Chen M.Y."/>
            <person name="Teng W.K."/>
            <person name="Zhao L."/>
            <person name="Hu C.X."/>
            <person name="Zhou Y.K."/>
            <person name="Han B.P."/>
            <person name="Song L.R."/>
            <person name="Shu W.S."/>
        </authorList>
    </citation>
    <scope>NUCLEOTIDE SEQUENCE [LARGE SCALE GENOMIC DNA]</scope>
    <source>
        <strain evidence="6 7">FACHB-1050</strain>
    </source>
</reference>
<dbReference type="PANTHER" id="PTHR30570:SF1">
    <property type="entry name" value="PHOSPHATE-BINDING PROTEIN PSTS"/>
    <property type="match status" value="1"/>
</dbReference>
<protein>
    <recommendedName>
        <fullName evidence="4">Phosphate-binding protein</fullName>
    </recommendedName>
</protein>
<dbReference type="RefSeq" id="WP_190580203.1">
    <property type="nucleotide sequence ID" value="NZ_CAWPQU010000030.1"/>
</dbReference>
<dbReference type="CDD" id="cd13654">
    <property type="entry name" value="PBP2_phosphate_like_2"/>
    <property type="match status" value="1"/>
</dbReference>
<dbReference type="InterPro" id="IPR024370">
    <property type="entry name" value="PBP_domain"/>
</dbReference>
<sequence>MDSSVMFKGLFFKAASAVAVSTALIASFGSQANAQSVIRADGSSTVFPIMERAASDFQKSGGSRVTVGVSGTGGGFKKFCNGDTDISNASRPISKKEIDACRAKGISFYELPIAYDGLVVVVNPQNTWAKNLSVDELKRIWEPGSQIRNWSQVRKGFPNVPLKLFGPGPDSGTFDYFTEAINGKSKSSRTDYTPSEDDNVLVRGVAGDRGALGYFGKSYLESNKSRIRAVGIIPRGGRNAVMASDATVQNASYQPLSRPMFIYVSTKAAARPEVKRFVTYVFNNGNRIVKQAKYTPFPQPAYGKILANYNKGKLGTIFGGEAQIGLTINELISRETR</sequence>
<dbReference type="PANTHER" id="PTHR30570">
    <property type="entry name" value="PERIPLASMIC PHOSPHATE BINDING COMPONENT OF PHOSPHATE ABC TRANSPORTER"/>
    <property type="match status" value="1"/>
</dbReference>
<dbReference type="Gene3D" id="3.40.190.10">
    <property type="entry name" value="Periplasmic binding protein-like II"/>
    <property type="match status" value="2"/>
</dbReference>
<name>A0ABR8CGX1_9CYAN</name>
<feature type="chain" id="PRO_5044976803" description="Phosphate-binding protein" evidence="4">
    <location>
        <begin position="35"/>
        <end position="337"/>
    </location>
</feature>
<dbReference type="SUPFAM" id="SSF53850">
    <property type="entry name" value="Periplasmic binding protein-like II"/>
    <property type="match status" value="1"/>
</dbReference>
<evidence type="ECO:0000256" key="4">
    <source>
        <dbReference type="RuleBase" id="RU367119"/>
    </source>
</evidence>
<feature type="domain" description="PBP" evidence="5">
    <location>
        <begin position="30"/>
        <end position="283"/>
    </location>
</feature>
<dbReference type="InterPro" id="IPR011862">
    <property type="entry name" value="Phos-bd"/>
</dbReference>
<dbReference type="InterPro" id="IPR050811">
    <property type="entry name" value="Phosphate_ABC_transporter"/>
</dbReference>
<keyword evidence="3 4" id="KW-0732">Signal</keyword>
<dbReference type="Pfam" id="PF12849">
    <property type="entry name" value="PBP_like_2"/>
    <property type="match status" value="1"/>
</dbReference>
<accession>A0ABR8CGX1</accession>
<comment type="caution">
    <text evidence="6">The sequence shown here is derived from an EMBL/GenBank/DDBJ whole genome shotgun (WGS) entry which is preliminary data.</text>
</comment>
<proteinExistence type="inferred from homology"/>
<organism evidence="6 7">
    <name type="scientific">Phormidium tenue FACHB-1050</name>
    <dbReference type="NCBI Taxonomy" id="2692857"/>
    <lineage>
        <taxon>Bacteria</taxon>
        <taxon>Bacillati</taxon>
        <taxon>Cyanobacteriota</taxon>
        <taxon>Cyanophyceae</taxon>
        <taxon>Oscillatoriophycideae</taxon>
        <taxon>Oscillatoriales</taxon>
        <taxon>Oscillatoriaceae</taxon>
        <taxon>Phormidium</taxon>
    </lineage>
</organism>
<dbReference type="EMBL" id="JACJQY010000036">
    <property type="protein sequence ID" value="MBD2318839.1"/>
    <property type="molecule type" value="Genomic_DNA"/>
</dbReference>
<keyword evidence="4" id="KW-0592">Phosphate transport</keyword>
<evidence type="ECO:0000256" key="2">
    <source>
        <dbReference type="ARBA" id="ARBA00022448"/>
    </source>
</evidence>
<dbReference type="Proteomes" id="UP000618445">
    <property type="component" value="Unassembled WGS sequence"/>
</dbReference>
<feature type="signal peptide" evidence="4">
    <location>
        <begin position="1"/>
        <end position="34"/>
    </location>
</feature>
<evidence type="ECO:0000256" key="1">
    <source>
        <dbReference type="ARBA" id="ARBA00008725"/>
    </source>
</evidence>
<comment type="function">
    <text evidence="4">Involved in the system for phosphate transport across the cytoplasmic membrane.</text>
</comment>
<keyword evidence="2 4" id="KW-0813">Transport</keyword>